<dbReference type="Proteomes" id="UP001551189">
    <property type="component" value="Unassembled WGS sequence"/>
</dbReference>
<comment type="caution">
    <text evidence="2">The sequence shown here is derived from an EMBL/GenBank/DDBJ whole genome shotgun (WGS) entry which is preliminary data.</text>
</comment>
<gene>
    <name evidence="2" type="ORF">ABZ931_39415</name>
</gene>
<accession>A0ABV3BC16</accession>
<name>A0ABV3BC16_9ACTN</name>
<feature type="region of interest" description="Disordered" evidence="1">
    <location>
        <begin position="79"/>
        <end position="109"/>
    </location>
</feature>
<organism evidence="2 3">
    <name type="scientific">Streptomyces neyagawaensis</name>
    <dbReference type="NCBI Taxonomy" id="42238"/>
    <lineage>
        <taxon>Bacteria</taxon>
        <taxon>Bacillati</taxon>
        <taxon>Actinomycetota</taxon>
        <taxon>Actinomycetes</taxon>
        <taxon>Kitasatosporales</taxon>
        <taxon>Streptomycetaceae</taxon>
        <taxon>Streptomyces</taxon>
    </lineage>
</organism>
<keyword evidence="3" id="KW-1185">Reference proteome</keyword>
<proteinExistence type="predicted"/>
<evidence type="ECO:0000313" key="3">
    <source>
        <dbReference type="Proteomes" id="UP001551189"/>
    </source>
</evidence>
<dbReference type="EMBL" id="JBEYXT010000418">
    <property type="protein sequence ID" value="MEU6806990.1"/>
    <property type="molecule type" value="Genomic_DNA"/>
</dbReference>
<evidence type="ECO:0000256" key="1">
    <source>
        <dbReference type="SAM" id="MobiDB-lite"/>
    </source>
</evidence>
<feature type="compositionally biased region" description="Low complexity" evidence="1">
    <location>
        <begin position="94"/>
        <end position="109"/>
    </location>
</feature>
<evidence type="ECO:0000313" key="2">
    <source>
        <dbReference type="EMBL" id="MEU6806990.1"/>
    </source>
</evidence>
<dbReference type="RefSeq" id="WP_359703014.1">
    <property type="nucleotide sequence ID" value="NZ_JBEYXT010000418.1"/>
</dbReference>
<reference evidence="2 3" key="1">
    <citation type="submission" date="2024-06" db="EMBL/GenBank/DDBJ databases">
        <title>The Natural Products Discovery Center: Release of the First 8490 Sequenced Strains for Exploring Actinobacteria Biosynthetic Diversity.</title>
        <authorList>
            <person name="Kalkreuter E."/>
            <person name="Kautsar S.A."/>
            <person name="Yang D."/>
            <person name="Bader C.D."/>
            <person name="Teijaro C.N."/>
            <person name="Fluegel L."/>
            <person name="Davis C.M."/>
            <person name="Simpson J.R."/>
            <person name="Lauterbach L."/>
            <person name="Steele A.D."/>
            <person name="Gui C."/>
            <person name="Meng S."/>
            <person name="Li G."/>
            <person name="Viehrig K."/>
            <person name="Ye F."/>
            <person name="Su P."/>
            <person name="Kiefer A.F."/>
            <person name="Nichols A."/>
            <person name="Cepeda A.J."/>
            <person name="Yan W."/>
            <person name="Fan B."/>
            <person name="Jiang Y."/>
            <person name="Adhikari A."/>
            <person name="Zheng C.-J."/>
            <person name="Schuster L."/>
            <person name="Cowan T.M."/>
            <person name="Smanski M.J."/>
            <person name="Chevrette M.G."/>
            <person name="De Carvalho L.P.S."/>
            <person name="Shen B."/>
        </authorList>
    </citation>
    <scope>NUCLEOTIDE SEQUENCE [LARGE SCALE GENOMIC DNA]</scope>
    <source>
        <strain evidence="2 3">NPDC046851</strain>
    </source>
</reference>
<feature type="region of interest" description="Disordered" evidence="1">
    <location>
        <begin position="23"/>
        <end position="67"/>
    </location>
</feature>
<protein>
    <submittedName>
        <fullName evidence="2">Uncharacterized protein</fullName>
    </submittedName>
</protein>
<sequence>MTAPELDLYADSAPLVRAVAAAVRADRRRARRASARQSPIESAGVPRTEPEQRASGTAEPPDSSALSELVEEARYAATAPARTVAGSHLLSEPATARSRSAEASSTGGE</sequence>